<dbReference type="InterPro" id="IPR016024">
    <property type="entry name" value="ARM-type_fold"/>
</dbReference>
<name>A0ABS4HWK6_9BACL</name>
<dbReference type="RefSeq" id="WP_193581088.1">
    <property type="nucleotide sequence ID" value="NZ_JAAOZR010000042.1"/>
</dbReference>
<dbReference type="Gene3D" id="1.25.10.10">
    <property type="entry name" value="Leucine-rich Repeat Variant"/>
    <property type="match status" value="1"/>
</dbReference>
<evidence type="ECO:0000313" key="1">
    <source>
        <dbReference type="EMBL" id="MBP1963025.1"/>
    </source>
</evidence>
<reference evidence="1 2" key="1">
    <citation type="submission" date="2021-03" db="EMBL/GenBank/DDBJ databases">
        <title>Genomic Encyclopedia of Type Strains, Phase IV (KMG-IV): sequencing the most valuable type-strain genomes for metagenomic binning, comparative biology and taxonomic classification.</title>
        <authorList>
            <person name="Goeker M."/>
        </authorList>
    </citation>
    <scope>NUCLEOTIDE SEQUENCE [LARGE SCALE GENOMIC DNA]</scope>
    <source>
        <strain evidence="1 2">DSM 24950</strain>
    </source>
</reference>
<evidence type="ECO:0008006" key="3">
    <source>
        <dbReference type="Google" id="ProtNLM"/>
    </source>
</evidence>
<comment type="caution">
    <text evidence="1">The sequence shown here is derived from an EMBL/GenBank/DDBJ whole genome shotgun (WGS) entry which is preliminary data.</text>
</comment>
<gene>
    <name evidence="1" type="ORF">J2Z65_002241</name>
</gene>
<keyword evidence="2" id="KW-1185">Reference proteome</keyword>
<proteinExistence type="predicted"/>
<dbReference type="Proteomes" id="UP001519344">
    <property type="component" value="Unassembled WGS sequence"/>
</dbReference>
<protein>
    <recommendedName>
        <fullName evidence="3">HEAT repeat domain-containing protein</fullName>
    </recommendedName>
</protein>
<dbReference type="SUPFAM" id="SSF48371">
    <property type="entry name" value="ARM repeat"/>
    <property type="match status" value="1"/>
</dbReference>
<evidence type="ECO:0000313" key="2">
    <source>
        <dbReference type="Proteomes" id="UP001519344"/>
    </source>
</evidence>
<dbReference type="InterPro" id="IPR011989">
    <property type="entry name" value="ARM-like"/>
</dbReference>
<organism evidence="1 2">
    <name type="scientific">Paenibacillus aceris</name>
    <dbReference type="NCBI Taxonomy" id="869555"/>
    <lineage>
        <taxon>Bacteria</taxon>
        <taxon>Bacillati</taxon>
        <taxon>Bacillota</taxon>
        <taxon>Bacilli</taxon>
        <taxon>Bacillales</taxon>
        <taxon>Paenibacillaceae</taxon>
        <taxon>Paenibacillus</taxon>
    </lineage>
</organism>
<dbReference type="EMBL" id="JAGGKV010000004">
    <property type="protein sequence ID" value="MBP1963025.1"/>
    <property type="molecule type" value="Genomic_DNA"/>
</dbReference>
<sequence length="135" mass="15857">MINSAEEFVRLRLSDNIEEYLKAAWDEAPLDVWLEVIGTYPEMREWVAHNKSIPVEIMEILADDADERIRFNVATKNRLPENLQLKLAKDLDSSVRQRIVYNKKVTLRVLKMLLKDEDEGISVKAKNRIDEGRYR</sequence>
<accession>A0ABS4HWK6</accession>